<gene>
    <name evidence="1" type="ORF">DRP53_09885</name>
</gene>
<evidence type="ECO:0000313" key="1">
    <source>
        <dbReference type="EMBL" id="RKX68835.1"/>
    </source>
</evidence>
<dbReference type="Proteomes" id="UP000268469">
    <property type="component" value="Unassembled WGS sequence"/>
</dbReference>
<protein>
    <submittedName>
        <fullName evidence="1">Uncharacterized protein</fullName>
    </submittedName>
</protein>
<dbReference type="EMBL" id="QNBE01000126">
    <property type="protein sequence ID" value="RKX68835.1"/>
    <property type="molecule type" value="Genomic_DNA"/>
</dbReference>
<evidence type="ECO:0000313" key="2">
    <source>
        <dbReference type="Proteomes" id="UP000268469"/>
    </source>
</evidence>
<accession>A0A660SDE5</accession>
<sequence>MKGKSWYNRGVMVASRRVVEASVYILVILLIVCGCGNDSEKYEWWSQIQFVDSTYTFKKSEYNIGDMVYILFTGDYHFGVPETIAVEIRSNLGDYEPLPLLPSCEVPESLVNPRIGEIKTRGASECILRNHVLEVRSDYDTIIVFSGSRTFPGEDTAYIRRIKRGYE</sequence>
<organism evidence="1 2">
    <name type="scientific">candidate division WOR-3 bacterium</name>
    <dbReference type="NCBI Taxonomy" id="2052148"/>
    <lineage>
        <taxon>Bacteria</taxon>
        <taxon>Bacteria division WOR-3</taxon>
    </lineage>
</organism>
<dbReference type="AlphaFoldDB" id="A0A660SDE5"/>
<dbReference type="PROSITE" id="PS51257">
    <property type="entry name" value="PROKAR_LIPOPROTEIN"/>
    <property type="match status" value="1"/>
</dbReference>
<reference evidence="1 2" key="1">
    <citation type="submission" date="2018-06" db="EMBL/GenBank/DDBJ databases">
        <title>Extensive metabolic versatility and redundancy in microbially diverse, dynamic hydrothermal sediments.</title>
        <authorList>
            <person name="Dombrowski N."/>
            <person name="Teske A."/>
            <person name="Baker B.J."/>
        </authorList>
    </citation>
    <scope>NUCLEOTIDE SEQUENCE [LARGE SCALE GENOMIC DNA]</scope>
    <source>
        <strain evidence="1">B36_G15</strain>
    </source>
</reference>
<proteinExistence type="predicted"/>
<name>A0A660SDE5_UNCW3</name>
<comment type="caution">
    <text evidence="1">The sequence shown here is derived from an EMBL/GenBank/DDBJ whole genome shotgun (WGS) entry which is preliminary data.</text>
</comment>